<feature type="region of interest" description="Disordered" evidence="1">
    <location>
        <begin position="362"/>
        <end position="396"/>
    </location>
</feature>
<organism evidence="2 3">
    <name type="scientific">Diaporthe vaccinii</name>
    <dbReference type="NCBI Taxonomy" id="105482"/>
    <lineage>
        <taxon>Eukaryota</taxon>
        <taxon>Fungi</taxon>
        <taxon>Dikarya</taxon>
        <taxon>Ascomycota</taxon>
        <taxon>Pezizomycotina</taxon>
        <taxon>Sordariomycetes</taxon>
        <taxon>Sordariomycetidae</taxon>
        <taxon>Diaporthales</taxon>
        <taxon>Diaporthaceae</taxon>
        <taxon>Diaporthe</taxon>
        <taxon>Diaporthe eres species complex</taxon>
    </lineage>
</organism>
<dbReference type="PANTHER" id="PTHR31252:SF11">
    <property type="entry name" value="DUF4419 DOMAIN-CONTAINING PROTEIN"/>
    <property type="match status" value="1"/>
</dbReference>
<sequence length="412" mass="45876">MPVTLRIVDHPATAWDKPKSSSAEELLREAAPGQHRSCKVLVQSSFNPSHFRAGHITPSDNGFVWAAYHAYSQHHHLCIRPEDVWFAILTQISFYLNAHAEDLRSWFVAHEDKKELKAVHHITDFAFLAVQMGDRIGENVLEPGLKDWVLPAFSTTTDSDRVVGSILFMGAMQKYFTYSMSICCGLPSVTLLGCVEDWEHILNRLDKLALFGDEPKQFAAMLRPILRRMVRSFSDPSSTETLDFWNTIVHRNRMGSGTDYLSGWLTAFCFWDEKGIAKATWRPVLEDVTYPSVDVDKVPAGFACVPVSVDDNGHEYKAKMVAGSVGILATTSRIPGTSDGAQDTLNLGSKPTTQSEFAKLNGNTTPLEAHEDEGVASHSERMEIDSSDPAAGQEEPIRDTVQALSGWWMFEI</sequence>
<evidence type="ECO:0000313" key="3">
    <source>
        <dbReference type="Proteomes" id="UP001600888"/>
    </source>
</evidence>
<evidence type="ECO:0000313" key="2">
    <source>
        <dbReference type="EMBL" id="KAL2279260.1"/>
    </source>
</evidence>
<protein>
    <recommendedName>
        <fullName evidence="4">DUF4419 domain-containing protein</fullName>
    </recommendedName>
</protein>
<feature type="compositionally biased region" description="Basic and acidic residues" evidence="1">
    <location>
        <begin position="368"/>
        <end position="384"/>
    </location>
</feature>
<reference evidence="2 3" key="1">
    <citation type="submission" date="2024-03" db="EMBL/GenBank/DDBJ databases">
        <title>A high-quality draft genome sequence of Diaporthe vaccinii, a causative agent of upright dieback and viscid rot disease in cranberry plants.</title>
        <authorList>
            <person name="Sarrasin M."/>
            <person name="Lang B.F."/>
            <person name="Burger G."/>
        </authorList>
    </citation>
    <scope>NUCLEOTIDE SEQUENCE [LARGE SCALE GENOMIC DNA]</scope>
    <source>
        <strain evidence="2 3">IS7</strain>
    </source>
</reference>
<proteinExistence type="predicted"/>
<gene>
    <name evidence="2" type="ORF">FJTKL_13623</name>
</gene>
<dbReference type="EMBL" id="JBAWTH010000078">
    <property type="protein sequence ID" value="KAL2279260.1"/>
    <property type="molecule type" value="Genomic_DNA"/>
</dbReference>
<dbReference type="Pfam" id="PF14388">
    <property type="entry name" value="DUF4419"/>
    <property type="match status" value="1"/>
</dbReference>
<dbReference type="Proteomes" id="UP001600888">
    <property type="component" value="Unassembled WGS sequence"/>
</dbReference>
<dbReference type="PANTHER" id="PTHR31252">
    <property type="entry name" value="DUF4419 DOMAIN-CONTAINING PROTEIN"/>
    <property type="match status" value="1"/>
</dbReference>
<evidence type="ECO:0008006" key="4">
    <source>
        <dbReference type="Google" id="ProtNLM"/>
    </source>
</evidence>
<dbReference type="InterPro" id="IPR025533">
    <property type="entry name" value="DUF4419"/>
</dbReference>
<comment type="caution">
    <text evidence="2">The sequence shown here is derived from an EMBL/GenBank/DDBJ whole genome shotgun (WGS) entry which is preliminary data.</text>
</comment>
<accession>A0ABR4E9Y6</accession>
<keyword evidence="3" id="KW-1185">Reference proteome</keyword>
<evidence type="ECO:0000256" key="1">
    <source>
        <dbReference type="SAM" id="MobiDB-lite"/>
    </source>
</evidence>
<name>A0ABR4E9Y6_9PEZI</name>